<evidence type="ECO:0000313" key="1">
    <source>
        <dbReference type="EMBL" id="RJT40438.1"/>
    </source>
</evidence>
<evidence type="ECO:0000313" key="2">
    <source>
        <dbReference type="Proteomes" id="UP000272706"/>
    </source>
</evidence>
<dbReference type="Proteomes" id="UP000272706">
    <property type="component" value="Unassembled WGS sequence"/>
</dbReference>
<reference evidence="1 2" key="1">
    <citation type="submission" date="2018-09" db="EMBL/GenBank/DDBJ databases">
        <title>Mesorhizobium carmichaelinearum sp. nov. isolated from Carmichaelinea spp. root nodules in New Zealand.</title>
        <authorList>
            <person name="De Meyer S.E."/>
        </authorList>
    </citation>
    <scope>NUCLEOTIDE SEQUENCE [LARGE SCALE GENOMIC DNA]</scope>
    <source>
        <strain evidence="1 2">ICMP19557</strain>
    </source>
</reference>
<accession>A0A3A5L3I1</accession>
<gene>
    <name evidence="1" type="ORF">D3227_10135</name>
</gene>
<keyword evidence="2" id="KW-1185">Reference proteome</keyword>
<name>A0A3A5L3I1_9HYPH</name>
<protein>
    <submittedName>
        <fullName evidence="1">Uncharacterized protein</fullName>
    </submittedName>
</protein>
<organism evidence="1 2">
    <name type="scientific">Mesorhizobium waimense</name>
    <dbReference type="NCBI Taxonomy" id="1300307"/>
    <lineage>
        <taxon>Bacteria</taxon>
        <taxon>Pseudomonadati</taxon>
        <taxon>Pseudomonadota</taxon>
        <taxon>Alphaproteobacteria</taxon>
        <taxon>Hyphomicrobiales</taxon>
        <taxon>Phyllobacteriaceae</taxon>
        <taxon>Mesorhizobium</taxon>
    </lineage>
</organism>
<dbReference type="OrthoDB" id="8080397at2"/>
<comment type="caution">
    <text evidence="1">The sequence shown here is derived from an EMBL/GenBank/DDBJ whole genome shotgun (WGS) entry which is preliminary data.</text>
</comment>
<dbReference type="EMBL" id="QZWZ01000006">
    <property type="protein sequence ID" value="RJT40438.1"/>
    <property type="molecule type" value="Genomic_DNA"/>
</dbReference>
<sequence>MSMPWTYAGLKRNALGLVISGCFFAMLFALARNDWANDASPIRTVEAIDATVKSAQWGKGSHGTIYVLFLENGSPVLINDDRPHLIDSHVSIERVTRDNGFIFYRFPE</sequence>
<dbReference type="AlphaFoldDB" id="A0A3A5L3I1"/>
<proteinExistence type="predicted"/>